<dbReference type="RefSeq" id="WP_012121621.1">
    <property type="nucleotide sequence ID" value="NC_009767.1"/>
</dbReference>
<keyword evidence="4" id="KW-1185">Reference proteome</keyword>
<sequence length="309" mass="33178">MNPLPPFAAVSMAALLAPLALTPLRERLSPAELPGVQHFVRVGGYDLHYTDEGPRDAPVVLLIHGFAAWAFAWRSQRAALVAAGRRAVTIDLPGYGASPRPVAPVYSTHDQALTLLQALDALGIGTFDVVGHSFGGRVAFQIALLAPQRVRRIVAICPEAFTIGRPPIAALARLPLIGQALAYYVLAPSLVGVGLRSLAKRDDWLTDEVIAGYAAPLYVRGTAAAQVWQARSPKDGPLPVPENLAAIRPPILLLWGDGDTVFPVDEGRRLERILPDARLIVYDRTGHLPYEERAADVNQAVVGFLVGAR</sequence>
<dbReference type="Gene3D" id="3.40.50.1820">
    <property type="entry name" value="alpha/beta hydrolase"/>
    <property type="match status" value="1"/>
</dbReference>
<dbReference type="GO" id="GO:0016787">
    <property type="term" value="F:hydrolase activity"/>
    <property type="evidence" value="ECO:0007669"/>
    <property type="project" value="UniProtKB-KW"/>
</dbReference>
<dbReference type="Pfam" id="PF08386">
    <property type="entry name" value="Abhydrolase_4"/>
    <property type="match status" value="1"/>
</dbReference>
<name>A7NNQ3_ROSCS</name>
<dbReference type="InterPro" id="IPR013595">
    <property type="entry name" value="Pept_S33_TAP-like_C"/>
</dbReference>
<organism evidence="3 4">
    <name type="scientific">Roseiflexus castenholzii (strain DSM 13941 / HLO8)</name>
    <dbReference type="NCBI Taxonomy" id="383372"/>
    <lineage>
        <taxon>Bacteria</taxon>
        <taxon>Bacillati</taxon>
        <taxon>Chloroflexota</taxon>
        <taxon>Chloroflexia</taxon>
        <taxon>Chloroflexales</taxon>
        <taxon>Roseiflexineae</taxon>
        <taxon>Roseiflexaceae</taxon>
        <taxon>Roseiflexus</taxon>
    </lineage>
</organism>
<evidence type="ECO:0000313" key="4">
    <source>
        <dbReference type="Proteomes" id="UP000000263"/>
    </source>
</evidence>
<dbReference type="Pfam" id="PF00561">
    <property type="entry name" value="Abhydrolase_1"/>
    <property type="match status" value="1"/>
</dbReference>
<dbReference type="PRINTS" id="PR00412">
    <property type="entry name" value="EPOXHYDRLASE"/>
</dbReference>
<dbReference type="PANTHER" id="PTHR43689:SF8">
    <property type="entry name" value="ALPHA_BETA-HYDROLASES SUPERFAMILY PROTEIN"/>
    <property type="match status" value="1"/>
</dbReference>
<evidence type="ECO:0000259" key="1">
    <source>
        <dbReference type="Pfam" id="PF00561"/>
    </source>
</evidence>
<dbReference type="eggNOG" id="COG2267">
    <property type="taxonomic scope" value="Bacteria"/>
</dbReference>
<gene>
    <name evidence="3" type="ordered locus">Rcas_3143</name>
</gene>
<dbReference type="KEGG" id="rca:Rcas_3143"/>
<protein>
    <submittedName>
        <fullName evidence="3">Alpha/beta hydrolase fold</fullName>
    </submittedName>
</protein>
<evidence type="ECO:0000259" key="2">
    <source>
        <dbReference type="Pfam" id="PF08386"/>
    </source>
</evidence>
<evidence type="ECO:0000313" key="3">
    <source>
        <dbReference type="EMBL" id="ABU59197.1"/>
    </source>
</evidence>
<proteinExistence type="predicted"/>
<dbReference type="ESTHER" id="roscs-a7nnq3">
    <property type="family name" value="6_AlphaBeta_hydrolase"/>
</dbReference>
<dbReference type="Proteomes" id="UP000000263">
    <property type="component" value="Chromosome"/>
</dbReference>
<dbReference type="InterPro" id="IPR029058">
    <property type="entry name" value="AB_hydrolase_fold"/>
</dbReference>
<keyword evidence="3" id="KW-0378">Hydrolase</keyword>
<dbReference type="SUPFAM" id="SSF53474">
    <property type="entry name" value="alpha/beta-Hydrolases"/>
    <property type="match status" value="1"/>
</dbReference>
<dbReference type="HOGENOM" id="CLU_020336_13_9_0"/>
<dbReference type="AlphaFoldDB" id="A7NNQ3"/>
<dbReference type="PANTHER" id="PTHR43689">
    <property type="entry name" value="HYDROLASE"/>
    <property type="match status" value="1"/>
</dbReference>
<dbReference type="InterPro" id="IPR000073">
    <property type="entry name" value="AB_hydrolase_1"/>
</dbReference>
<feature type="domain" description="AB hydrolase-1" evidence="1">
    <location>
        <begin position="58"/>
        <end position="183"/>
    </location>
</feature>
<feature type="domain" description="Peptidase S33 tripeptidyl aminopeptidase-like C-terminal" evidence="2">
    <location>
        <begin position="230"/>
        <end position="306"/>
    </location>
</feature>
<accession>A7NNQ3</accession>
<dbReference type="InterPro" id="IPR000639">
    <property type="entry name" value="Epox_hydrolase-like"/>
</dbReference>
<dbReference type="EMBL" id="CP000804">
    <property type="protein sequence ID" value="ABU59197.1"/>
    <property type="molecule type" value="Genomic_DNA"/>
</dbReference>
<reference evidence="3 4" key="1">
    <citation type="submission" date="2007-08" db="EMBL/GenBank/DDBJ databases">
        <title>Complete sequence of Roseiflexus castenholzii DSM 13941.</title>
        <authorList>
            <consortium name="US DOE Joint Genome Institute"/>
            <person name="Copeland A."/>
            <person name="Lucas S."/>
            <person name="Lapidus A."/>
            <person name="Barry K."/>
            <person name="Glavina del Rio T."/>
            <person name="Dalin E."/>
            <person name="Tice H."/>
            <person name="Pitluck S."/>
            <person name="Thompson L.S."/>
            <person name="Brettin T."/>
            <person name="Bruce D."/>
            <person name="Detter J.C."/>
            <person name="Han C."/>
            <person name="Tapia R."/>
            <person name="Schmutz J."/>
            <person name="Larimer F."/>
            <person name="Land M."/>
            <person name="Hauser L."/>
            <person name="Kyrpides N."/>
            <person name="Mikhailova N."/>
            <person name="Bryant D.A."/>
            <person name="Hanada S."/>
            <person name="Tsukatani Y."/>
            <person name="Richardson P."/>
        </authorList>
    </citation>
    <scope>NUCLEOTIDE SEQUENCE [LARGE SCALE GENOMIC DNA]</scope>
    <source>
        <strain evidence="4">DSM 13941 / HLO8</strain>
    </source>
</reference>
<dbReference type="PRINTS" id="PR00111">
    <property type="entry name" value="ABHYDROLASE"/>
</dbReference>
<dbReference type="STRING" id="383372.Rcas_3143"/>
<dbReference type="OrthoDB" id="3249793at2"/>